<organism evidence="3 4">
    <name type="scientific">Coniella lustricola</name>
    <dbReference type="NCBI Taxonomy" id="2025994"/>
    <lineage>
        <taxon>Eukaryota</taxon>
        <taxon>Fungi</taxon>
        <taxon>Dikarya</taxon>
        <taxon>Ascomycota</taxon>
        <taxon>Pezizomycotina</taxon>
        <taxon>Sordariomycetes</taxon>
        <taxon>Sordariomycetidae</taxon>
        <taxon>Diaporthales</taxon>
        <taxon>Schizoparmaceae</taxon>
        <taxon>Coniella</taxon>
    </lineage>
</organism>
<dbReference type="HAMAP" id="MF_01384">
    <property type="entry name" value="UreD"/>
    <property type="match status" value="1"/>
</dbReference>
<accession>A0A2T3A1N2</accession>
<reference evidence="3 4" key="1">
    <citation type="journal article" date="2018" name="Mycol. Prog.">
        <title>Coniella lustricola, a new species from submerged detritus.</title>
        <authorList>
            <person name="Raudabaugh D.B."/>
            <person name="Iturriaga T."/>
            <person name="Carver A."/>
            <person name="Mondo S."/>
            <person name="Pangilinan J."/>
            <person name="Lipzen A."/>
            <person name="He G."/>
            <person name="Amirebrahimi M."/>
            <person name="Grigoriev I.V."/>
            <person name="Miller A.N."/>
        </authorList>
    </citation>
    <scope>NUCLEOTIDE SEQUENCE [LARGE SCALE GENOMIC DNA]</scope>
    <source>
        <strain evidence="3 4">B22-T-1</strain>
    </source>
</reference>
<keyword evidence="4" id="KW-1185">Reference proteome</keyword>
<dbReference type="Pfam" id="PF01774">
    <property type="entry name" value="UreD"/>
    <property type="match status" value="1"/>
</dbReference>
<dbReference type="OrthoDB" id="5550464at2759"/>
<dbReference type="GO" id="GO:0016151">
    <property type="term" value="F:nickel cation binding"/>
    <property type="evidence" value="ECO:0007669"/>
    <property type="project" value="InterPro"/>
</dbReference>
<dbReference type="InParanoid" id="A0A2T3A1N2"/>
<evidence type="ECO:0000256" key="1">
    <source>
        <dbReference type="ARBA" id="ARBA00007177"/>
    </source>
</evidence>
<dbReference type="STRING" id="2025994.A0A2T3A1N2"/>
<dbReference type="AlphaFoldDB" id="A0A2T3A1N2"/>
<evidence type="ECO:0000256" key="2">
    <source>
        <dbReference type="ARBA" id="ARBA00023186"/>
    </source>
</evidence>
<name>A0A2T3A1N2_9PEZI</name>
<dbReference type="PANTHER" id="PTHR33643:SF1">
    <property type="entry name" value="UREASE ACCESSORY PROTEIN D"/>
    <property type="match status" value="1"/>
</dbReference>
<sequence length="350" mass="37701">MSRTMTSPFPPSTSHPGAGTLITVRLPNGASHLAGLTYQYPLKLISPPHNTQQHLSALVFLLSYGGGLVSGDTVSLSITVGAASKLSVVTQGHTKIFKSAAPDITTRQRLDVVIEDGAGLCLLPDPVQPFAESVYEQTQIFHLQGEGASLCLLDWVTQGRKARGEDWDFVKWIGRNEVWWAPSPINLEGASAASGSVAESRLLVRDSVKLDARAPLAPAVVGGLRGTMHGTGLFGTLVLRGPLMKALGTFFLEEFAAMPRIGARDWRSDEAKNIEDQCQSIDSLETWRAGRLKLEKDEKVSWSAANVRGCVVVKFGSATVEGGRLWIGCMLMREGSIAKQFGDQALMCVQ</sequence>
<evidence type="ECO:0000313" key="3">
    <source>
        <dbReference type="EMBL" id="PSR81223.1"/>
    </source>
</evidence>
<dbReference type="InterPro" id="IPR002669">
    <property type="entry name" value="UreD"/>
</dbReference>
<protein>
    <submittedName>
        <fullName evidence="3">Urease accessory protein UreD</fullName>
    </submittedName>
</protein>
<dbReference type="Proteomes" id="UP000241462">
    <property type="component" value="Unassembled WGS sequence"/>
</dbReference>
<dbReference type="EMBL" id="KZ678508">
    <property type="protein sequence ID" value="PSR81223.1"/>
    <property type="molecule type" value="Genomic_DNA"/>
</dbReference>
<evidence type="ECO:0000313" key="4">
    <source>
        <dbReference type="Proteomes" id="UP000241462"/>
    </source>
</evidence>
<comment type="similarity">
    <text evidence="1">Belongs to the UreD family.</text>
</comment>
<gene>
    <name evidence="3" type="ORF">BD289DRAFT_45057</name>
</gene>
<dbReference type="PANTHER" id="PTHR33643">
    <property type="entry name" value="UREASE ACCESSORY PROTEIN D"/>
    <property type="match status" value="1"/>
</dbReference>
<proteinExistence type="inferred from homology"/>
<keyword evidence="2" id="KW-0143">Chaperone</keyword>